<dbReference type="VEuPathDB" id="VectorBase:ISCI007178"/>
<name>B7PVQ6_IXOSC</name>
<dbReference type="VEuPathDB" id="VectorBase:ISCP_024172"/>
<evidence type="ECO:0000256" key="8">
    <source>
        <dbReference type="ARBA" id="ARBA00023034"/>
    </source>
</evidence>
<dbReference type="GO" id="GO:0006493">
    <property type="term" value="P:protein O-linked glycosylation"/>
    <property type="evidence" value="ECO:0000318"/>
    <property type="project" value="GO_Central"/>
</dbReference>
<keyword evidence="6 10" id="KW-0735">Signal-anchor</keyword>
<dbReference type="VEuPathDB" id="VectorBase:ISCW007178"/>
<evidence type="ECO:0000256" key="3">
    <source>
        <dbReference type="ARBA" id="ARBA00022676"/>
    </source>
</evidence>
<dbReference type="FunFam" id="3.90.550.50:FF:000042">
    <property type="entry name" value="Hexosyltransferase"/>
    <property type="match status" value="1"/>
</dbReference>
<keyword evidence="8 10" id="KW-0333">Golgi apparatus</keyword>
<keyword evidence="7 10" id="KW-1133">Transmembrane helix</keyword>
<dbReference type="GO" id="GO:0008194">
    <property type="term" value="F:UDP-glycosyltransferase activity"/>
    <property type="evidence" value="ECO:0000318"/>
    <property type="project" value="GO_Central"/>
</dbReference>
<organism>
    <name type="scientific">Ixodes scapularis</name>
    <name type="common">Black-legged tick</name>
    <name type="synonym">Deer tick</name>
    <dbReference type="NCBI Taxonomy" id="6945"/>
    <lineage>
        <taxon>Eukaryota</taxon>
        <taxon>Metazoa</taxon>
        <taxon>Ecdysozoa</taxon>
        <taxon>Arthropoda</taxon>
        <taxon>Chelicerata</taxon>
        <taxon>Arachnida</taxon>
        <taxon>Acari</taxon>
        <taxon>Parasitiformes</taxon>
        <taxon>Ixodida</taxon>
        <taxon>Ixodoidea</taxon>
        <taxon>Ixodidae</taxon>
        <taxon>Ixodinae</taxon>
        <taxon>Ixodes</taxon>
    </lineage>
</organism>
<evidence type="ECO:0000256" key="6">
    <source>
        <dbReference type="ARBA" id="ARBA00022968"/>
    </source>
</evidence>
<evidence type="ECO:0000256" key="4">
    <source>
        <dbReference type="ARBA" id="ARBA00022679"/>
    </source>
</evidence>
<dbReference type="OrthoDB" id="5957813at2759"/>
<feature type="transmembrane region" description="Helical" evidence="10">
    <location>
        <begin position="17"/>
        <end position="38"/>
    </location>
</feature>
<keyword evidence="13" id="KW-1185">Reference proteome</keyword>
<sequence length="348" mass="40334">VGHRTLGHRVGSTAAKVIAVSATFALLLISLYAIGAFAKLLEEPYTNFLYYPEVDAGEILRLFKAGKEPTYGVLNPYERYVFTIRNEGRCYTLQEKRSNMTLLLVVKSALNHRSRRDAIRQTWGQEYRFPGVALRRVFMVGVDSKDPSVKDALNSEQAINGDLVQAEFEDTYFNNTIKTMLSFRWILEQCPNVHWFLFVDDDYYVSAKNLIEFVKGKDGSSERLWAGFVVESLRPQRHLWGKWYLPLSEYPYSHFPSYVNAGAYVLSRCSLIDLYRVARFTPQFRFDDVFLAILAKKIGLEPRYSNKFRYFIEPRTEEDFAGLVAAHGFHDPVRLVKTWEWQRRLGQA</sequence>
<keyword evidence="5 10" id="KW-0812">Transmembrane</keyword>
<dbReference type="AlphaFoldDB" id="B7PVQ6"/>
<dbReference type="Pfam" id="PF01762">
    <property type="entry name" value="Galactosyl_T"/>
    <property type="match status" value="1"/>
</dbReference>
<dbReference type="EMBL" id="ABJB011072205">
    <property type="status" value="NOT_ANNOTATED_CDS"/>
    <property type="molecule type" value="Genomic_DNA"/>
</dbReference>
<reference evidence="11 13" key="1">
    <citation type="submission" date="2008-03" db="EMBL/GenBank/DDBJ databases">
        <title>Annotation of Ixodes scapularis.</title>
        <authorList>
            <consortium name="Ixodes scapularis Genome Project Consortium"/>
            <person name="Caler E."/>
            <person name="Hannick L.I."/>
            <person name="Bidwell S."/>
            <person name="Joardar V."/>
            <person name="Thiagarajan M."/>
            <person name="Amedeo P."/>
            <person name="Galinsky K.J."/>
            <person name="Schobel S."/>
            <person name="Inman J."/>
            <person name="Hostetler J."/>
            <person name="Miller J."/>
            <person name="Hammond M."/>
            <person name="Megy K."/>
            <person name="Lawson D."/>
            <person name="Kodira C."/>
            <person name="Sutton G."/>
            <person name="Meyer J."/>
            <person name="Hill C.A."/>
            <person name="Birren B."/>
            <person name="Nene V."/>
            <person name="Collins F."/>
            <person name="Alarcon-Chaidez F."/>
            <person name="Wikel S."/>
            <person name="Strausberg R."/>
        </authorList>
    </citation>
    <scope>NUCLEOTIDE SEQUENCE [LARGE SCALE GENOMIC DNA]</scope>
    <source>
        <strain evidence="13">Wikel</strain>
        <strain evidence="11">Wikel colony</strain>
    </source>
</reference>
<reference evidence="12" key="2">
    <citation type="submission" date="2020-05" db="UniProtKB">
        <authorList>
            <consortium name="EnsemblMetazoa"/>
        </authorList>
    </citation>
    <scope>IDENTIFICATION</scope>
    <source>
        <strain evidence="12">wikel</strain>
    </source>
</reference>
<dbReference type="PANTHER" id="PTHR11214">
    <property type="entry name" value="BETA-1,3-N-ACETYLGLUCOSAMINYLTRANSFERASE"/>
    <property type="match status" value="1"/>
</dbReference>
<evidence type="ECO:0000313" key="12">
    <source>
        <dbReference type="EnsemblMetazoa" id="ISCW007178-PA"/>
    </source>
</evidence>
<evidence type="ECO:0000313" key="13">
    <source>
        <dbReference type="Proteomes" id="UP000001555"/>
    </source>
</evidence>
<keyword evidence="4 11" id="KW-0808">Transferase</keyword>
<feature type="non-terminal residue" evidence="11">
    <location>
        <position position="1"/>
    </location>
</feature>
<dbReference type="InterPro" id="IPR002659">
    <property type="entry name" value="Glyco_trans_31"/>
</dbReference>
<evidence type="ECO:0000256" key="7">
    <source>
        <dbReference type="ARBA" id="ARBA00022989"/>
    </source>
</evidence>
<accession>B7PVQ6</accession>
<dbReference type="FunCoup" id="B7PVQ6">
    <property type="interactions" value="127"/>
</dbReference>
<evidence type="ECO:0000256" key="10">
    <source>
        <dbReference type="RuleBase" id="RU363063"/>
    </source>
</evidence>
<dbReference type="InParanoid" id="B7PVQ6"/>
<evidence type="ECO:0000256" key="1">
    <source>
        <dbReference type="ARBA" id="ARBA00004323"/>
    </source>
</evidence>
<evidence type="ECO:0000313" key="11">
    <source>
        <dbReference type="EMBL" id="EEC10678.1"/>
    </source>
</evidence>
<evidence type="ECO:0000256" key="2">
    <source>
        <dbReference type="ARBA" id="ARBA00008661"/>
    </source>
</evidence>
<dbReference type="PANTHER" id="PTHR11214:SF349">
    <property type="entry name" value="BETA-1,3-GALACTOSYLTRANSFERASE BRN"/>
    <property type="match status" value="1"/>
</dbReference>
<dbReference type="PaxDb" id="6945-B7PVQ6"/>
<keyword evidence="3 10" id="KW-0328">Glycosyltransferase</keyword>
<dbReference type="GO" id="GO:0000139">
    <property type="term" value="C:Golgi membrane"/>
    <property type="evidence" value="ECO:0000318"/>
    <property type="project" value="GO_Central"/>
</dbReference>
<evidence type="ECO:0000256" key="5">
    <source>
        <dbReference type="ARBA" id="ARBA00022692"/>
    </source>
</evidence>
<dbReference type="EC" id="2.4.1.-" evidence="10"/>
<dbReference type="EnsemblMetazoa" id="ISCW007178-RA">
    <property type="protein sequence ID" value="ISCW007178-PA"/>
    <property type="gene ID" value="ISCW007178"/>
</dbReference>
<gene>
    <name evidence="12" type="primary">8032058</name>
    <name evidence="11" type="ORF">IscW_ISCW007178</name>
</gene>
<comment type="subcellular location">
    <subcellularLocation>
        <location evidence="1 10">Golgi apparatus membrane</location>
        <topology evidence="1 10">Single-pass type II membrane protein</topology>
    </subcellularLocation>
</comment>
<dbReference type="EMBL" id="DS801393">
    <property type="protein sequence ID" value="EEC10678.1"/>
    <property type="molecule type" value="Genomic_DNA"/>
</dbReference>
<protein>
    <recommendedName>
        <fullName evidence="10">Hexosyltransferase</fullName>
        <ecNumber evidence="10">2.4.1.-</ecNumber>
    </recommendedName>
</protein>
<evidence type="ECO:0000256" key="9">
    <source>
        <dbReference type="ARBA" id="ARBA00023136"/>
    </source>
</evidence>
<dbReference type="HOGENOM" id="CLU_036849_2_2_1"/>
<keyword evidence="9 10" id="KW-0472">Membrane</keyword>
<dbReference type="Gene3D" id="3.90.550.50">
    <property type="match status" value="1"/>
</dbReference>
<dbReference type="GO" id="GO:0016758">
    <property type="term" value="F:hexosyltransferase activity"/>
    <property type="evidence" value="ECO:0007669"/>
    <property type="project" value="InterPro"/>
</dbReference>
<comment type="similarity">
    <text evidence="2 10">Belongs to the glycosyltransferase 31 family.</text>
</comment>
<proteinExistence type="inferred from homology"/>
<dbReference type="Proteomes" id="UP000001555">
    <property type="component" value="Unassembled WGS sequence"/>
</dbReference>